<comment type="caution">
    <text evidence="2">The sequence shown here is derived from an EMBL/GenBank/DDBJ whole genome shotgun (WGS) entry which is preliminary data.</text>
</comment>
<dbReference type="SUPFAM" id="SSF141318">
    <property type="entry name" value="TM0957-like"/>
    <property type="match status" value="1"/>
</dbReference>
<keyword evidence="3" id="KW-1185">Reference proteome</keyword>
<dbReference type="AlphaFoldDB" id="A0AA42CXT9"/>
<sequence length="204" mass="22388">MRYNSLFRLLGLVFCLHLLSACTVTDLDDDGNPIIPADPNAPASYEHLSLSEVADTLWAPRILPEARDEAIDWPTLMARLAAPGDGTATSVFVHFDGVVERVDTSRIRGSVTVKVDDQDVVLQTGRIVRGNAIRDASRYVVFDDFKNQIRFAQISRELNSRAIEGAGALDESWQGQPVSVIAAITFDHGTLRDAVPIQIERSGE</sequence>
<name>A0AA42CXT9_9GAMM</name>
<dbReference type="Pfam" id="PF10054">
    <property type="entry name" value="DUF2291"/>
    <property type="match status" value="1"/>
</dbReference>
<proteinExistence type="predicted"/>
<evidence type="ECO:0000313" key="2">
    <source>
        <dbReference type="EMBL" id="MCX2524273.1"/>
    </source>
</evidence>
<dbReference type="EMBL" id="JAPIVE010000002">
    <property type="protein sequence ID" value="MCX2524273.1"/>
    <property type="molecule type" value="Genomic_DNA"/>
</dbReference>
<gene>
    <name evidence="2" type="ORF">OQ287_08470</name>
</gene>
<dbReference type="InterPro" id="IPR036215">
    <property type="entry name" value="TM0957-like_sf"/>
</dbReference>
<feature type="signal peptide" evidence="1">
    <location>
        <begin position="1"/>
        <end position="20"/>
    </location>
</feature>
<accession>A0AA42CXT9</accession>
<reference evidence="2" key="1">
    <citation type="submission" date="2022-11" db="EMBL/GenBank/DDBJ databases">
        <title>Larsenimonas rhizosphaerae sp. nov., isolated from a tidal mudflat.</title>
        <authorList>
            <person name="Lee S.D."/>
            <person name="Kim I.S."/>
        </authorList>
    </citation>
    <scope>NUCLEOTIDE SEQUENCE</scope>
    <source>
        <strain evidence="2">GH2-1</strain>
    </source>
</reference>
<organism evidence="2 3">
    <name type="scientific">Larsenimonas rhizosphaerae</name>
    <dbReference type="NCBI Taxonomy" id="2944682"/>
    <lineage>
        <taxon>Bacteria</taxon>
        <taxon>Pseudomonadati</taxon>
        <taxon>Pseudomonadota</taxon>
        <taxon>Gammaproteobacteria</taxon>
        <taxon>Oceanospirillales</taxon>
        <taxon>Halomonadaceae</taxon>
        <taxon>Larsenimonas</taxon>
    </lineage>
</organism>
<dbReference type="InterPro" id="IPR014582">
    <property type="entry name" value="UCP033535_lipo"/>
</dbReference>
<dbReference type="RefSeq" id="WP_265896163.1">
    <property type="nucleotide sequence ID" value="NZ_JAPIVE010000002.1"/>
</dbReference>
<keyword evidence="1" id="KW-0732">Signal</keyword>
<feature type="chain" id="PRO_5041366805" evidence="1">
    <location>
        <begin position="21"/>
        <end position="204"/>
    </location>
</feature>
<evidence type="ECO:0000256" key="1">
    <source>
        <dbReference type="SAM" id="SignalP"/>
    </source>
</evidence>
<dbReference type="Proteomes" id="UP001165678">
    <property type="component" value="Unassembled WGS sequence"/>
</dbReference>
<protein>
    <submittedName>
        <fullName evidence="2">DUF2291 family protein</fullName>
    </submittedName>
</protein>
<dbReference type="PROSITE" id="PS51257">
    <property type="entry name" value="PROKAR_LIPOPROTEIN"/>
    <property type="match status" value="1"/>
</dbReference>
<dbReference type="PIRSF" id="PIRSF033535">
    <property type="entry name" value="UCP033535_plp"/>
    <property type="match status" value="1"/>
</dbReference>
<evidence type="ECO:0000313" key="3">
    <source>
        <dbReference type="Proteomes" id="UP001165678"/>
    </source>
</evidence>